<dbReference type="InterPro" id="IPR029021">
    <property type="entry name" value="Prot-tyrosine_phosphatase-like"/>
</dbReference>
<evidence type="ECO:0000313" key="2">
    <source>
        <dbReference type="Proteomes" id="UP000593567"/>
    </source>
</evidence>
<organism evidence="1 2">
    <name type="scientific">Bugula neritina</name>
    <name type="common">Brown bryozoan</name>
    <name type="synonym">Sertularia neritina</name>
    <dbReference type="NCBI Taxonomy" id="10212"/>
    <lineage>
        <taxon>Eukaryota</taxon>
        <taxon>Metazoa</taxon>
        <taxon>Spiralia</taxon>
        <taxon>Lophotrochozoa</taxon>
        <taxon>Bryozoa</taxon>
        <taxon>Gymnolaemata</taxon>
        <taxon>Cheilostomatida</taxon>
        <taxon>Flustrina</taxon>
        <taxon>Buguloidea</taxon>
        <taxon>Bugulidae</taxon>
        <taxon>Bugula</taxon>
    </lineage>
</organism>
<keyword evidence="2" id="KW-1185">Reference proteome</keyword>
<name>A0A7J7KI71_BUGNE</name>
<sequence>MVLEQEIKVVVQLEMEEDVFYPSKDTGFVDSDGCIVSRTGSEVEKNVKIIKLTVKSRKVSNVTLICINNWLDDGNSPFPKPLSLLSYLGTLEKYQQWTGDEKICITDL</sequence>
<evidence type="ECO:0000313" key="1">
    <source>
        <dbReference type="EMBL" id="KAF6037156.1"/>
    </source>
</evidence>
<dbReference type="Proteomes" id="UP000593567">
    <property type="component" value="Unassembled WGS sequence"/>
</dbReference>
<comment type="caution">
    <text evidence="1">The sequence shown here is derived from an EMBL/GenBank/DDBJ whole genome shotgun (WGS) entry which is preliminary data.</text>
</comment>
<dbReference type="EMBL" id="VXIV02000615">
    <property type="protein sequence ID" value="KAF6037156.1"/>
    <property type="molecule type" value="Genomic_DNA"/>
</dbReference>
<gene>
    <name evidence="1" type="ORF">EB796_004531</name>
</gene>
<dbReference type="SUPFAM" id="SSF52799">
    <property type="entry name" value="(Phosphotyrosine protein) phosphatases II"/>
    <property type="match status" value="1"/>
</dbReference>
<reference evidence="1" key="1">
    <citation type="submission" date="2020-06" db="EMBL/GenBank/DDBJ databases">
        <title>Draft genome of Bugula neritina, a colonial animal packing powerful symbionts and potential medicines.</title>
        <authorList>
            <person name="Rayko M."/>
        </authorList>
    </citation>
    <scope>NUCLEOTIDE SEQUENCE [LARGE SCALE GENOMIC DNA]</scope>
    <source>
        <strain evidence="1">Kwan_BN1</strain>
    </source>
</reference>
<dbReference type="OrthoDB" id="6274266at2759"/>
<proteinExistence type="predicted"/>
<protein>
    <submittedName>
        <fullName evidence="1">Uncharacterized protein</fullName>
    </submittedName>
</protein>
<dbReference type="AlphaFoldDB" id="A0A7J7KI71"/>
<accession>A0A7J7KI71</accession>